<dbReference type="GO" id="GO:0016787">
    <property type="term" value="F:hydrolase activity"/>
    <property type="evidence" value="ECO:0007669"/>
    <property type="project" value="UniProtKB-KW"/>
</dbReference>
<dbReference type="RefSeq" id="WP_340291064.1">
    <property type="nucleotide sequence ID" value="NZ_JBBEOI010000029.1"/>
</dbReference>
<dbReference type="InterPro" id="IPR050789">
    <property type="entry name" value="Diverse_Enzym_Activities"/>
</dbReference>
<comment type="caution">
    <text evidence="3">The sequence shown here is derived from an EMBL/GenBank/DDBJ whole genome shotgun (WGS) entry which is preliminary data.</text>
</comment>
<dbReference type="InterPro" id="IPR012338">
    <property type="entry name" value="Beta-lactam/transpept-like"/>
</dbReference>
<dbReference type="PANTHER" id="PTHR43283">
    <property type="entry name" value="BETA-LACTAMASE-RELATED"/>
    <property type="match status" value="1"/>
</dbReference>
<feature type="region of interest" description="Disordered" evidence="1">
    <location>
        <begin position="339"/>
        <end position="377"/>
    </location>
</feature>
<proteinExistence type="predicted"/>
<keyword evidence="3" id="KW-0378">Hydrolase</keyword>
<accession>A0ABV7WBJ5</accession>
<dbReference type="Proteomes" id="UP001595685">
    <property type="component" value="Unassembled WGS sequence"/>
</dbReference>
<organism evidence="3 4">
    <name type="scientific">Aquipuribacter hungaricus</name>
    <dbReference type="NCBI Taxonomy" id="545624"/>
    <lineage>
        <taxon>Bacteria</taxon>
        <taxon>Bacillati</taxon>
        <taxon>Actinomycetota</taxon>
        <taxon>Actinomycetes</taxon>
        <taxon>Micrococcales</taxon>
        <taxon>Intrasporangiaceae</taxon>
        <taxon>Aquipuribacter</taxon>
    </lineage>
</organism>
<name>A0ABV7WBJ5_9MICO</name>
<sequence length="494" mass="52646">MSTLPTSTPSAEGVDAAGLLALVDDLEGAAGVEPHSLMVLRHGRVVAAGWWAPYTADRVHHLYSLSKTFTATAAGLAVGEGLLDLDEPVVGCFPELDAEVTDPRTRSMLVRHLASMSTGHTTDMWEPVVRTGASDPVRAFLRIPPPREPGSVFAYNQPATYTLAAIVQRRTGQTLLDYLRPRVLDPVGIGEAVWQEYPPGQQLGFSGLHATTDAVARLGQLYLQDGVWDGERLLPEGWVGQVSTAHVPTPHEGDAHALDWRQGYGLQAWVGQHGFRGDGAYGQFCLVLPEHDAVVAITGQSTDMQRVLDGVWAHLLPALQGAGRTADDEALAGRLAGLALPRSPGEPSPPAPPERQDRWDGAVFDPDASSRRVQPTTNEVRVRRVGDSDGWEVVLLDAGREVRARVGGEPWTVTDPGGREVPVAVSGGWLDEGTLDVGVAFLESPHRLQVTCRVPVGPGPGTVSLRWVTQPLGSGRLASLRAPGLSGRGPQADG</sequence>
<dbReference type="SUPFAM" id="SSF56601">
    <property type="entry name" value="beta-lactamase/transpeptidase-like"/>
    <property type="match status" value="1"/>
</dbReference>
<evidence type="ECO:0000256" key="1">
    <source>
        <dbReference type="SAM" id="MobiDB-lite"/>
    </source>
</evidence>
<evidence type="ECO:0000313" key="3">
    <source>
        <dbReference type="EMBL" id="MFC3687170.1"/>
    </source>
</evidence>
<keyword evidence="4" id="KW-1185">Reference proteome</keyword>
<dbReference type="InterPro" id="IPR001466">
    <property type="entry name" value="Beta-lactam-related"/>
</dbReference>
<dbReference type="Gene3D" id="3.40.710.10">
    <property type="entry name" value="DD-peptidase/beta-lactamase superfamily"/>
    <property type="match status" value="1"/>
</dbReference>
<gene>
    <name evidence="3" type="ORF">ACFOLH_02305</name>
</gene>
<reference evidence="4" key="1">
    <citation type="journal article" date="2019" name="Int. J. Syst. Evol. Microbiol.">
        <title>The Global Catalogue of Microorganisms (GCM) 10K type strain sequencing project: providing services to taxonomists for standard genome sequencing and annotation.</title>
        <authorList>
            <consortium name="The Broad Institute Genomics Platform"/>
            <consortium name="The Broad Institute Genome Sequencing Center for Infectious Disease"/>
            <person name="Wu L."/>
            <person name="Ma J."/>
        </authorList>
    </citation>
    <scope>NUCLEOTIDE SEQUENCE [LARGE SCALE GENOMIC DNA]</scope>
    <source>
        <strain evidence="4">NCAIM B.02333</strain>
    </source>
</reference>
<dbReference type="Pfam" id="PF00144">
    <property type="entry name" value="Beta-lactamase"/>
    <property type="match status" value="1"/>
</dbReference>
<feature type="domain" description="Beta-lactamase-related" evidence="2">
    <location>
        <begin position="36"/>
        <end position="303"/>
    </location>
</feature>
<protein>
    <submittedName>
        <fullName evidence="3">Serine hydrolase domain-containing protein</fullName>
        <ecNumber evidence="3">3.-.-.-</ecNumber>
    </submittedName>
</protein>
<evidence type="ECO:0000313" key="4">
    <source>
        <dbReference type="Proteomes" id="UP001595685"/>
    </source>
</evidence>
<dbReference type="EMBL" id="JBHRWW010000001">
    <property type="protein sequence ID" value="MFC3687170.1"/>
    <property type="molecule type" value="Genomic_DNA"/>
</dbReference>
<dbReference type="PANTHER" id="PTHR43283:SF7">
    <property type="entry name" value="BETA-LACTAMASE-RELATED DOMAIN-CONTAINING PROTEIN"/>
    <property type="match status" value="1"/>
</dbReference>
<evidence type="ECO:0000259" key="2">
    <source>
        <dbReference type="Pfam" id="PF00144"/>
    </source>
</evidence>
<feature type="compositionally biased region" description="Pro residues" evidence="1">
    <location>
        <begin position="344"/>
        <end position="353"/>
    </location>
</feature>
<dbReference type="EC" id="3.-.-.-" evidence="3"/>